<dbReference type="RefSeq" id="WP_114594435.1">
    <property type="nucleotide sequence ID" value="NZ_CP031166.1"/>
</dbReference>
<evidence type="ECO:0000313" key="1">
    <source>
        <dbReference type="EMBL" id="AXV09817.1"/>
    </source>
</evidence>
<name>A0A346Y5S0_9ACTN</name>
<dbReference type="EMBL" id="CP031166">
    <property type="protein sequence ID" value="AXV09817.1"/>
    <property type="molecule type" value="Genomic_DNA"/>
</dbReference>
<geneLocation type="plasmid" evidence="2">
    <name>pedy32-46i</name>
</geneLocation>
<dbReference type="AlphaFoldDB" id="A0A346Y5S0"/>
<protein>
    <submittedName>
        <fullName evidence="1">Uncharacterized protein</fullName>
    </submittedName>
</protein>
<proteinExistence type="predicted"/>
<organism evidence="1 2">
    <name type="scientific">Euzebya pacifica</name>
    <dbReference type="NCBI Taxonomy" id="1608957"/>
    <lineage>
        <taxon>Bacteria</taxon>
        <taxon>Bacillati</taxon>
        <taxon>Actinomycetota</taxon>
        <taxon>Nitriliruptoria</taxon>
        <taxon>Euzebyales</taxon>
    </lineage>
</organism>
<gene>
    <name evidence="1" type="ORF">DVS28_b0047</name>
</gene>
<sequence>MATTTRPLTGIVDDVLETLAVEGFVTSPGIHPDQSSAREQRTDQDAPLIGYLDADADETTMSLFHDLPATAHSIRVLEALEAAGLNVDWPDRDPDLRIDVALPA</sequence>
<keyword evidence="1" id="KW-0614">Plasmid</keyword>
<accession>A0A346Y5S0</accession>
<keyword evidence="2" id="KW-1185">Reference proteome</keyword>
<reference evidence="1 2" key="1">
    <citation type="submission" date="2018-09" db="EMBL/GenBank/DDBJ databases">
        <title>Complete genome sequence of Euzebya sp. DY32-46 isolated from seawater of Pacific Ocean.</title>
        <authorList>
            <person name="Xu L."/>
            <person name="Wu Y.-H."/>
            <person name="Xu X.-W."/>
        </authorList>
    </citation>
    <scope>NUCLEOTIDE SEQUENCE [LARGE SCALE GENOMIC DNA]</scope>
    <source>
        <strain evidence="1 2">DY32-46</strain>
        <plasmid evidence="2">pedy32-46i</plasmid>
    </source>
</reference>
<evidence type="ECO:0000313" key="2">
    <source>
        <dbReference type="Proteomes" id="UP000264006"/>
    </source>
</evidence>
<dbReference type="KEGG" id="euz:DVS28_b0047"/>
<dbReference type="Proteomes" id="UP000264006">
    <property type="component" value="Plasmid pEDY32-46I"/>
</dbReference>